<dbReference type="AlphaFoldDB" id="A0A9W9VIZ7"/>
<keyword evidence="3" id="KW-1185">Reference proteome</keyword>
<feature type="chain" id="PRO_5040997847" evidence="1">
    <location>
        <begin position="18"/>
        <end position="71"/>
    </location>
</feature>
<name>A0A9W9VIZ7_9EURO</name>
<evidence type="ECO:0000313" key="3">
    <source>
        <dbReference type="Proteomes" id="UP001147782"/>
    </source>
</evidence>
<comment type="caution">
    <text evidence="2">The sequence shown here is derived from an EMBL/GenBank/DDBJ whole genome shotgun (WGS) entry which is preliminary data.</text>
</comment>
<evidence type="ECO:0000313" key="2">
    <source>
        <dbReference type="EMBL" id="KAJ5381160.1"/>
    </source>
</evidence>
<proteinExistence type="predicted"/>
<organism evidence="2 3">
    <name type="scientific">Penicillium cataractarum</name>
    <dbReference type="NCBI Taxonomy" id="2100454"/>
    <lineage>
        <taxon>Eukaryota</taxon>
        <taxon>Fungi</taxon>
        <taxon>Dikarya</taxon>
        <taxon>Ascomycota</taxon>
        <taxon>Pezizomycotina</taxon>
        <taxon>Eurotiomycetes</taxon>
        <taxon>Eurotiomycetidae</taxon>
        <taxon>Eurotiales</taxon>
        <taxon>Aspergillaceae</taxon>
        <taxon>Penicillium</taxon>
    </lineage>
</organism>
<feature type="signal peptide" evidence="1">
    <location>
        <begin position="1"/>
        <end position="17"/>
    </location>
</feature>
<protein>
    <submittedName>
        <fullName evidence="2">Uncharacterized protein</fullName>
    </submittedName>
</protein>
<evidence type="ECO:0000256" key="1">
    <source>
        <dbReference type="SAM" id="SignalP"/>
    </source>
</evidence>
<dbReference type="GeneID" id="81435696"/>
<accession>A0A9W9VIZ7</accession>
<reference evidence="2" key="1">
    <citation type="submission" date="2022-11" db="EMBL/GenBank/DDBJ databases">
        <authorList>
            <person name="Petersen C."/>
        </authorList>
    </citation>
    <scope>NUCLEOTIDE SEQUENCE</scope>
    <source>
        <strain evidence="2">IBT 29864</strain>
    </source>
</reference>
<dbReference type="EMBL" id="JAPZBS010000002">
    <property type="protein sequence ID" value="KAJ5381160.1"/>
    <property type="molecule type" value="Genomic_DNA"/>
</dbReference>
<dbReference type="Proteomes" id="UP001147782">
    <property type="component" value="Unassembled WGS sequence"/>
</dbReference>
<reference evidence="2" key="2">
    <citation type="journal article" date="2023" name="IMA Fungus">
        <title>Comparative genomic study of the Penicillium genus elucidates a diverse pangenome and 15 lateral gene transfer events.</title>
        <authorList>
            <person name="Petersen C."/>
            <person name="Sorensen T."/>
            <person name="Nielsen M.R."/>
            <person name="Sondergaard T.E."/>
            <person name="Sorensen J.L."/>
            <person name="Fitzpatrick D.A."/>
            <person name="Frisvad J.C."/>
            <person name="Nielsen K.L."/>
        </authorList>
    </citation>
    <scope>NUCLEOTIDE SEQUENCE</scope>
    <source>
        <strain evidence="2">IBT 29864</strain>
    </source>
</reference>
<gene>
    <name evidence="2" type="ORF">N7496_003588</name>
</gene>
<sequence length="71" mass="7484">MNIKTIAGLLFLGSANAAIQVSLTSTSGVTIPYNVDPDGSCFSLNGGTLAQFNDNLQQMQIPSGYECAVWE</sequence>
<keyword evidence="1" id="KW-0732">Signal</keyword>
<dbReference type="OrthoDB" id="4318907at2759"/>
<dbReference type="RefSeq" id="XP_056558731.1">
    <property type="nucleotide sequence ID" value="XM_056696519.1"/>
</dbReference>